<feature type="transmembrane region" description="Helical" evidence="7">
    <location>
        <begin position="7"/>
        <end position="26"/>
    </location>
</feature>
<evidence type="ECO:0000256" key="3">
    <source>
        <dbReference type="ARBA" id="ARBA00022989"/>
    </source>
</evidence>
<dbReference type="GO" id="GO:0006888">
    <property type="term" value="P:endoplasmic reticulum to Golgi vesicle-mediated transport"/>
    <property type="evidence" value="ECO:0007669"/>
    <property type="project" value="InterPro"/>
</dbReference>
<feature type="transmembrane region" description="Helical" evidence="7">
    <location>
        <begin position="32"/>
        <end position="50"/>
    </location>
</feature>
<dbReference type="InterPro" id="IPR007305">
    <property type="entry name" value="Vesicle_transpt_Got1/SFT2"/>
</dbReference>
<evidence type="ECO:0000256" key="7">
    <source>
        <dbReference type="SAM" id="Phobius"/>
    </source>
</evidence>
<evidence type="ECO:0000313" key="9">
    <source>
        <dbReference type="Proteomes" id="UP001146793"/>
    </source>
</evidence>
<keyword evidence="3 7" id="KW-1133">Transmembrane helix</keyword>
<keyword evidence="2 7" id="KW-0812">Transmembrane</keyword>
<name>A0AAV8A4A0_9EUKA</name>
<evidence type="ECO:0000256" key="1">
    <source>
        <dbReference type="ARBA" id="ARBA00004653"/>
    </source>
</evidence>
<sequence>MISQNRTIGIGLSVFGCLFMFIGVLMMFDRPLLTMGNLLFLGGITFLLGIKRTKTFFFQKSKIKITSLFFLGIFFVIIGWTIIGLIIETIGFVGLFGGFLPSVLNFLRFVPGIGTITNHSVVKKISNFIGKKQELPL</sequence>
<dbReference type="GO" id="GO:0042147">
    <property type="term" value="P:retrograde transport, endosome to Golgi"/>
    <property type="evidence" value="ECO:0007669"/>
    <property type="project" value="InterPro"/>
</dbReference>
<feature type="transmembrane region" description="Helical" evidence="7">
    <location>
        <begin position="62"/>
        <end position="83"/>
    </location>
</feature>
<evidence type="ECO:0000256" key="6">
    <source>
        <dbReference type="ARBA" id="ARBA00025799"/>
    </source>
</evidence>
<reference evidence="8" key="1">
    <citation type="submission" date="2022-08" db="EMBL/GenBank/DDBJ databases">
        <title>Novel sulphate-reducing endosymbionts in the free-living metamonad Anaeramoeba.</title>
        <authorList>
            <person name="Jerlstrom-Hultqvist J."/>
            <person name="Cepicka I."/>
            <person name="Gallot-Lavallee L."/>
            <person name="Salas-Leiva D."/>
            <person name="Curtis B.A."/>
            <person name="Zahonova K."/>
            <person name="Pipaliya S."/>
            <person name="Dacks J."/>
            <person name="Roger A.J."/>
        </authorList>
    </citation>
    <scope>NUCLEOTIDE SEQUENCE</scope>
    <source>
        <strain evidence="8">Busselton2</strain>
    </source>
</reference>
<evidence type="ECO:0000256" key="5">
    <source>
        <dbReference type="ARBA" id="ARBA00023136"/>
    </source>
</evidence>
<dbReference type="GO" id="GO:0005829">
    <property type="term" value="C:cytosol"/>
    <property type="evidence" value="ECO:0007669"/>
    <property type="project" value="GOC"/>
</dbReference>
<protein>
    <submittedName>
        <fullName evidence="8">Golgi transport protein 1-related</fullName>
    </submittedName>
</protein>
<dbReference type="Proteomes" id="UP001146793">
    <property type="component" value="Unassembled WGS sequence"/>
</dbReference>
<dbReference type="PROSITE" id="PS51257">
    <property type="entry name" value="PROKAR_LIPOPROTEIN"/>
    <property type="match status" value="1"/>
</dbReference>
<evidence type="ECO:0000256" key="2">
    <source>
        <dbReference type="ARBA" id="ARBA00022692"/>
    </source>
</evidence>
<dbReference type="AlphaFoldDB" id="A0AAV8A4A0"/>
<comment type="similarity">
    <text evidence="6">Belongs to the GOT1 family.</text>
</comment>
<organism evidence="8 9">
    <name type="scientific">Anaeramoeba flamelloides</name>
    <dbReference type="NCBI Taxonomy" id="1746091"/>
    <lineage>
        <taxon>Eukaryota</taxon>
        <taxon>Metamonada</taxon>
        <taxon>Anaeramoebidae</taxon>
        <taxon>Anaeramoeba</taxon>
    </lineage>
</organism>
<dbReference type="PANTHER" id="PTHR21493:SF9">
    <property type="entry name" value="GOLGI TRANSPORT PROTEIN 1-RELATED"/>
    <property type="match status" value="1"/>
</dbReference>
<dbReference type="InterPro" id="IPR045176">
    <property type="entry name" value="Got1"/>
</dbReference>
<evidence type="ECO:0000256" key="4">
    <source>
        <dbReference type="ARBA" id="ARBA00023034"/>
    </source>
</evidence>
<comment type="subcellular location">
    <subcellularLocation>
        <location evidence="1">Golgi apparatus membrane</location>
        <topology evidence="1">Multi-pass membrane protein</topology>
    </subcellularLocation>
</comment>
<keyword evidence="4" id="KW-0333">Golgi apparatus</keyword>
<accession>A0AAV8A4A0</accession>
<dbReference type="Pfam" id="PF04178">
    <property type="entry name" value="Got1"/>
    <property type="match status" value="1"/>
</dbReference>
<gene>
    <name evidence="8" type="ORF">M0812_00309</name>
</gene>
<dbReference type="PANTHER" id="PTHR21493">
    <property type="entry name" value="CGI-141-RELATED/LIPASE CONTAINING PROTEIN"/>
    <property type="match status" value="1"/>
</dbReference>
<dbReference type="GO" id="GO:0000139">
    <property type="term" value="C:Golgi membrane"/>
    <property type="evidence" value="ECO:0007669"/>
    <property type="project" value="UniProtKB-SubCell"/>
</dbReference>
<comment type="caution">
    <text evidence="8">The sequence shown here is derived from an EMBL/GenBank/DDBJ whole genome shotgun (WGS) entry which is preliminary data.</text>
</comment>
<evidence type="ECO:0000313" key="8">
    <source>
        <dbReference type="EMBL" id="KAJ3447836.1"/>
    </source>
</evidence>
<dbReference type="EMBL" id="JANTQA010000015">
    <property type="protein sequence ID" value="KAJ3447836.1"/>
    <property type="molecule type" value="Genomic_DNA"/>
</dbReference>
<keyword evidence="5 7" id="KW-0472">Membrane</keyword>
<proteinExistence type="inferred from homology"/>